<keyword evidence="4" id="KW-0145">Chemotaxis</keyword>
<dbReference type="Pfam" id="PF08447">
    <property type="entry name" value="PAS_3"/>
    <property type="match status" value="1"/>
</dbReference>
<feature type="domain" description="PAS" evidence="13">
    <location>
        <begin position="25"/>
        <end position="60"/>
    </location>
</feature>
<dbReference type="GO" id="GO:0005886">
    <property type="term" value="C:plasma membrane"/>
    <property type="evidence" value="ECO:0007669"/>
    <property type="project" value="UniProtKB-SubCell"/>
</dbReference>
<dbReference type="InterPro" id="IPR051310">
    <property type="entry name" value="MCP_chemotaxis"/>
</dbReference>
<evidence type="ECO:0000259" key="12">
    <source>
        <dbReference type="PROSITE" id="PS50111"/>
    </source>
</evidence>
<comment type="subcellular location">
    <subcellularLocation>
        <location evidence="1">Cell inner membrane</location>
        <topology evidence="1">Multi-pass membrane protein</topology>
    </subcellularLocation>
</comment>
<keyword evidence="10" id="KW-0807">Transducer</keyword>
<evidence type="ECO:0000256" key="10">
    <source>
        <dbReference type="PROSITE-ProRule" id="PRU00284"/>
    </source>
</evidence>
<keyword evidence="15" id="KW-1185">Reference proteome</keyword>
<dbReference type="PANTHER" id="PTHR43531">
    <property type="entry name" value="PROTEIN ICFG"/>
    <property type="match status" value="1"/>
</dbReference>
<dbReference type="InterPro" id="IPR000014">
    <property type="entry name" value="PAS"/>
</dbReference>
<dbReference type="Gene3D" id="3.30.450.20">
    <property type="entry name" value="PAS domain"/>
    <property type="match status" value="1"/>
</dbReference>
<evidence type="ECO:0000256" key="5">
    <source>
        <dbReference type="ARBA" id="ARBA00022519"/>
    </source>
</evidence>
<dbReference type="PROSITE" id="PS50111">
    <property type="entry name" value="CHEMOTAXIS_TRANSDUC_2"/>
    <property type="match status" value="1"/>
</dbReference>
<dbReference type="Proteomes" id="UP000574067">
    <property type="component" value="Unassembled WGS sequence"/>
</dbReference>
<dbReference type="InterPro" id="IPR004090">
    <property type="entry name" value="Chemotax_Me-accpt_rcpt"/>
</dbReference>
<dbReference type="GO" id="GO:0004888">
    <property type="term" value="F:transmembrane signaling receptor activity"/>
    <property type="evidence" value="ECO:0007669"/>
    <property type="project" value="InterPro"/>
</dbReference>
<keyword evidence="8 11" id="KW-0472">Membrane</keyword>
<dbReference type="FunFam" id="3.30.450.20:FF:000046">
    <property type="entry name" value="Aerotaxis sensor receptor"/>
    <property type="match status" value="1"/>
</dbReference>
<dbReference type="EMBL" id="JABBFW010000041">
    <property type="protein sequence ID" value="NML18802.1"/>
    <property type="molecule type" value="Genomic_DNA"/>
</dbReference>
<feature type="transmembrane region" description="Helical" evidence="11">
    <location>
        <begin position="190"/>
        <end position="211"/>
    </location>
</feature>
<dbReference type="CDD" id="cd00130">
    <property type="entry name" value="PAS"/>
    <property type="match status" value="1"/>
</dbReference>
<evidence type="ECO:0000259" key="13">
    <source>
        <dbReference type="PROSITE" id="PS50112"/>
    </source>
</evidence>
<reference evidence="14 15" key="1">
    <citation type="submission" date="2020-04" db="EMBL/GenBank/DDBJ databases">
        <title>Azohydromonas sp. isolated from soil.</title>
        <authorList>
            <person name="Dahal R.H."/>
        </authorList>
    </citation>
    <scope>NUCLEOTIDE SEQUENCE [LARGE SCALE GENOMIC DNA]</scope>
    <source>
        <strain evidence="14 15">G-1-1-14</strain>
    </source>
</reference>
<dbReference type="RefSeq" id="WP_169163694.1">
    <property type="nucleotide sequence ID" value="NZ_JABBFW010000041.1"/>
</dbReference>
<dbReference type="FunFam" id="1.10.287.950:FF:000001">
    <property type="entry name" value="Methyl-accepting chemotaxis sensory transducer"/>
    <property type="match status" value="1"/>
</dbReference>
<evidence type="ECO:0000256" key="1">
    <source>
        <dbReference type="ARBA" id="ARBA00004429"/>
    </source>
</evidence>
<feature type="domain" description="Methyl-accepting transducer" evidence="12">
    <location>
        <begin position="270"/>
        <end position="499"/>
    </location>
</feature>
<dbReference type="InterPro" id="IPR004089">
    <property type="entry name" value="MCPsignal_dom"/>
</dbReference>
<proteinExistence type="inferred from homology"/>
<evidence type="ECO:0000256" key="2">
    <source>
        <dbReference type="ARBA" id="ARBA00022475"/>
    </source>
</evidence>
<comment type="caution">
    <text evidence="14">The sequence shown here is derived from an EMBL/GenBank/DDBJ whole genome shotgun (WGS) entry which is preliminary data.</text>
</comment>
<keyword evidence="2" id="KW-1003">Cell membrane</keyword>
<dbReference type="CDD" id="cd11386">
    <property type="entry name" value="MCP_signal"/>
    <property type="match status" value="1"/>
</dbReference>
<comment type="similarity">
    <text evidence="9">Belongs to the methyl-accepting chemotaxis (MCP) protein family.</text>
</comment>
<dbReference type="PROSITE" id="PS50112">
    <property type="entry name" value="PAS"/>
    <property type="match status" value="1"/>
</dbReference>
<dbReference type="SUPFAM" id="SSF55785">
    <property type="entry name" value="PYP-like sensor domain (PAS domain)"/>
    <property type="match status" value="1"/>
</dbReference>
<dbReference type="PRINTS" id="PR00260">
    <property type="entry name" value="CHEMTRNSDUCR"/>
</dbReference>
<keyword evidence="6 11" id="KW-0812">Transmembrane</keyword>
<dbReference type="SUPFAM" id="SSF58104">
    <property type="entry name" value="Methyl-accepting chemotaxis protein (MCP) signaling domain"/>
    <property type="match status" value="1"/>
</dbReference>
<keyword evidence="5" id="KW-0997">Cell inner membrane</keyword>
<dbReference type="GO" id="GO:0052131">
    <property type="term" value="P:positive aerotaxis"/>
    <property type="evidence" value="ECO:0007669"/>
    <property type="project" value="UniProtKB-ARBA"/>
</dbReference>
<dbReference type="Pfam" id="PF00015">
    <property type="entry name" value="MCPsignal"/>
    <property type="match status" value="1"/>
</dbReference>
<evidence type="ECO:0000313" key="14">
    <source>
        <dbReference type="EMBL" id="NML18802.1"/>
    </source>
</evidence>
<dbReference type="GO" id="GO:0007165">
    <property type="term" value="P:signal transduction"/>
    <property type="evidence" value="ECO:0007669"/>
    <property type="project" value="UniProtKB-KW"/>
</dbReference>
<evidence type="ECO:0000256" key="7">
    <source>
        <dbReference type="ARBA" id="ARBA00022989"/>
    </source>
</evidence>
<protein>
    <submittedName>
        <fullName evidence="14">PAS domain-containing protein</fullName>
    </submittedName>
</protein>
<name>A0A848FHS0_9BURK</name>
<dbReference type="InterPro" id="IPR035965">
    <property type="entry name" value="PAS-like_dom_sf"/>
</dbReference>
<evidence type="ECO:0000256" key="3">
    <source>
        <dbReference type="ARBA" id="ARBA00022481"/>
    </source>
</evidence>
<gene>
    <name evidence="14" type="ORF">HHL10_27915</name>
</gene>
<evidence type="ECO:0000256" key="9">
    <source>
        <dbReference type="ARBA" id="ARBA00029447"/>
    </source>
</evidence>
<keyword evidence="3" id="KW-0488">Methylation</keyword>
<keyword evidence="7 11" id="KW-1133">Transmembrane helix</keyword>
<sequence length="540" mass="58442">MRNNQPVTQSEFRFPAGATLMSTTDMHGAITYANDDFIGVSGFRREEIEGKPHNLVRHPDMPREAFADMWATLKAGQPWTALVKNRRKDGDHYWVRANAVPVVRHGRNVGYMSVRTQPSREEVAAAEKLYAEVREGRAKRRFHKGVLLRTGWLGWTALFQLMPVRWRIRLAFIGLVPVMAALVWAQRPGIVPGAAMGAGALLALLASCWALEAQIARPLERLRAEAEKVVTGENWMTTHLSRVDEIGMTLRCVGQLGLMFRWLVDDASQQIQSVRHAAAEIAQGNADLSSRTEQAAASVEQTAASMEQMTATVRTNAQTAAQASGLSGQARDAALQGGHAVSEVVRTMSDISDSSRRIEDIVHLIDSIAFQTNILALNAAVEAARAGEQGRGFAVVASEVRNLAQRSAQAAKEVKQLIEASVQKVGTGSTLVEQAGQAMGGIVAQVREVSELIGQMSSSTQELSGGIGQISQAVNHMDRITQQNAALVEQNAVASDSLSLQTYRLVQAVAIFNVKGSRRGDGQPEPATPEMFPMAVAAQA</sequence>
<dbReference type="AlphaFoldDB" id="A0A848FHS0"/>
<feature type="transmembrane region" description="Helical" evidence="11">
    <location>
        <begin position="166"/>
        <end position="184"/>
    </location>
</feature>
<organism evidence="14 15">
    <name type="scientific">Azohydromonas caseinilytica</name>
    <dbReference type="NCBI Taxonomy" id="2728836"/>
    <lineage>
        <taxon>Bacteria</taxon>
        <taxon>Pseudomonadati</taxon>
        <taxon>Pseudomonadota</taxon>
        <taxon>Betaproteobacteria</taxon>
        <taxon>Burkholderiales</taxon>
        <taxon>Sphaerotilaceae</taxon>
        <taxon>Azohydromonas</taxon>
    </lineage>
</organism>
<evidence type="ECO:0000256" key="8">
    <source>
        <dbReference type="ARBA" id="ARBA00023136"/>
    </source>
</evidence>
<evidence type="ECO:0000313" key="15">
    <source>
        <dbReference type="Proteomes" id="UP000574067"/>
    </source>
</evidence>
<dbReference type="PANTHER" id="PTHR43531:SF7">
    <property type="entry name" value="AEROTAXIS RECEPTOR"/>
    <property type="match status" value="1"/>
</dbReference>
<dbReference type="SMART" id="SM00283">
    <property type="entry name" value="MA"/>
    <property type="match status" value="1"/>
</dbReference>
<dbReference type="Gene3D" id="1.10.287.950">
    <property type="entry name" value="Methyl-accepting chemotaxis protein"/>
    <property type="match status" value="1"/>
</dbReference>
<dbReference type="InterPro" id="IPR013655">
    <property type="entry name" value="PAS_fold_3"/>
</dbReference>
<evidence type="ECO:0000256" key="4">
    <source>
        <dbReference type="ARBA" id="ARBA00022500"/>
    </source>
</evidence>
<accession>A0A848FHS0</accession>
<dbReference type="NCBIfam" id="TIGR00229">
    <property type="entry name" value="sensory_box"/>
    <property type="match status" value="1"/>
</dbReference>
<evidence type="ECO:0000256" key="11">
    <source>
        <dbReference type="SAM" id="Phobius"/>
    </source>
</evidence>
<evidence type="ECO:0000256" key="6">
    <source>
        <dbReference type="ARBA" id="ARBA00022692"/>
    </source>
</evidence>